<proteinExistence type="predicted"/>
<sequence length="403" mass="47220">MGNYSMEEIIRTNIKNYNVNRWETDDENDCIYTNLDGSLKDVKGELIPEELEVRVCQWHKDILQDTTTIPYVLFYKKKSVTYQDGGTGFCHFSTCLTEKTISFRVAIDKNEREVKRGTFYYFTWEELIGVEETEVCKGDPYNMQDDPVFLLYKNSDGTLFYTKDRRLNVPTIYFSRFNAKGFLNSIINKENFSVEWGSKSTPIPKQEYVEETNKIRETIIKECIEKHNLDKYIVLENSNLYTNLDGELKDNQGNTMPLQEVNRLYDWHCLAPYVPSYVVFSYCFQSENKEIIINFSTCITTEAISFRAIFEVNGEQDTVFSPFYRLSWDAIKEIKVLEGVQKDNINLLLDDPTFIIWREAEVPANIFFLKAGEEVIITPPYFALLTYQIYDFLNDIVSQFSNQ</sequence>
<dbReference type="Proteomes" id="UP000182771">
    <property type="component" value="Unassembled WGS sequence"/>
</dbReference>
<evidence type="ECO:0000313" key="2">
    <source>
        <dbReference type="Proteomes" id="UP000182771"/>
    </source>
</evidence>
<keyword evidence="2" id="KW-1185">Reference proteome</keyword>
<name>A0A1H2WRZ7_9FLAO</name>
<comment type="caution">
    <text evidence="1">The sequence shown here is derived from an EMBL/GenBank/DDBJ whole genome shotgun (WGS) entry which is preliminary data.</text>
</comment>
<dbReference type="AlphaFoldDB" id="A0A1H2WRZ7"/>
<dbReference type="EMBL" id="FNND01000004">
    <property type="protein sequence ID" value="SDW83044.1"/>
    <property type="molecule type" value="Genomic_DNA"/>
</dbReference>
<organism evidence="1 2">
    <name type="scientific">Capnocytophaga granulosa</name>
    <dbReference type="NCBI Taxonomy" id="45242"/>
    <lineage>
        <taxon>Bacteria</taxon>
        <taxon>Pseudomonadati</taxon>
        <taxon>Bacteroidota</taxon>
        <taxon>Flavobacteriia</taxon>
        <taxon>Flavobacteriales</taxon>
        <taxon>Flavobacteriaceae</taxon>
        <taxon>Capnocytophaga</taxon>
    </lineage>
</organism>
<evidence type="ECO:0000313" key="1">
    <source>
        <dbReference type="EMBL" id="SDW83044.1"/>
    </source>
</evidence>
<reference evidence="1 2" key="1">
    <citation type="submission" date="2016-10" db="EMBL/GenBank/DDBJ databases">
        <authorList>
            <person name="Varghese N."/>
            <person name="Submissions S."/>
        </authorList>
    </citation>
    <scope>NUCLEOTIDE SEQUENCE [LARGE SCALE GENOMIC DNA]</scope>
    <source>
        <strain evidence="1 2">DSM 11449</strain>
    </source>
</reference>
<gene>
    <name evidence="1" type="ORF">SAMN05444420_104177</name>
</gene>
<accession>A0A1H2WRZ7</accession>
<protein>
    <submittedName>
        <fullName evidence="1">Uncharacterized protein</fullName>
    </submittedName>
</protein>